<dbReference type="SUPFAM" id="SSF53756">
    <property type="entry name" value="UDP-Glycosyltransferase/glycogen phosphorylase"/>
    <property type="match status" value="1"/>
</dbReference>
<accession>A0A8X8XT21</accession>
<dbReference type="AlphaFoldDB" id="A0A8X8XT21"/>
<comment type="caution">
    <text evidence="1">The sequence shown here is derived from an EMBL/GenBank/DDBJ whole genome shotgun (WGS) entry which is preliminary data.</text>
</comment>
<name>A0A8X8XT21_SALSN</name>
<dbReference type="Proteomes" id="UP000298416">
    <property type="component" value="Unassembled WGS sequence"/>
</dbReference>
<protein>
    <submittedName>
        <fullName evidence="1">Uncharacterized protein</fullName>
    </submittedName>
</protein>
<keyword evidence="2" id="KW-1185">Reference proteome</keyword>
<proteinExistence type="predicted"/>
<organism evidence="1">
    <name type="scientific">Salvia splendens</name>
    <name type="common">Scarlet sage</name>
    <dbReference type="NCBI Taxonomy" id="180675"/>
    <lineage>
        <taxon>Eukaryota</taxon>
        <taxon>Viridiplantae</taxon>
        <taxon>Streptophyta</taxon>
        <taxon>Embryophyta</taxon>
        <taxon>Tracheophyta</taxon>
        <taxon>Spermatophyta</taxon>
        <taxon>Magnoliopsida</taxon>
        <taxon>eudicotyledons</taxon>
        <taxon>Gunneridae</taxon>
        <taxon>Pentapetalae</taxon>
        <taxon>asterids</taxon>
        <taxon>lamiids</taxon>
        <taxon>Lamiales</taxon>
        <taxon>Lamiaceae</taxon>
        <taxon>Nepetoideae</taxon>
        <taxon>Mentheae</taxon>
        <taxon>Salviinae</taxon>
        <taxon>Salvia</taxon>
        <taxon>Salvia subgen. Calosphace</taxon>
        <taxon>core Calosphace</taxon>
    </lineage>
</organism>
<dbReference type="PANTHER" id="PTHR37698">
    <property type="entry name" value="PHOTOSYNTHETIC NDH SUBUNIT OF SUBCOMPLEX B 1, CHLOROPLASTIC"/>
    <property type="match status" value="1"/>
</dbReference>
<dbReference type="InterPro" id="IPR044983">
    <property type="entry name" value="PNSB1"/>
</dbReference>
<dbReference type="Gene3D" id="3.40.50.2000">
    <property type="entry name" value="Glycogen Phosphorylase B"/>
    <property type="match status" value="1"/>
</dbReference>
<dbReference type="PANTHER" id="PTHR37698:SF1">
    <property type="entry name" value="PHOTOSYNTHETIC NDH SUBUNIT OF SUBCOMPLEX B 1, CHLOROPLASTIC"/>
    <property type="match status" value="1"/>
</dbReference>
<reference evidence="1" key="1">
    <citation type="submission" date="2018-01" db="EMBL/GenBank/DDBJ databases">
        <authorList>
            <person name="Mao J.F."/>
        </authorList>
    </citation>
    <scope>NUCLEOTIDE SEQUENCE</scope>
    <source>
        <strain evidence="1">Huo1</strain>
        <tissue evidence="1">Leaf</tissue>
    </source>
</reference>
<evidence type="ECO:0000313" key="2">
    <source>
        <dbReference type="Proteomes" id="UP000298416"/>
    </source>
</evidence>
<dbReference type="GO" id="GO:0009507">
    <property type="term" value="C:chloroplast"/>
    <property type="evidence" value="ECO:0007669"/>
    <property type="project" value="InterPro"/>
</dbReference>
<dbReference type="GO" id="GO:0009773">
    <property type="term" value="P:photosynthetic electron transport in photosystem I"/>
    <property type="evidence" value="ECO:0007669"/>
    <property type="project" value="InterPro"/>
</dbReference>
<sequence>MSCRIKGGGGTTAGYREMIDWLGRPVRSVPRQALPPLKVLISRKVKEVVEAKYTSAGAVKGRYIVIHGIKSDSKASMQSKGDTDSLLPIEIWDDIASAISGLTPLFVIPHEKERENVEYVVGDDASIVFITTPGQLAALINDSAGVICSNTAAVQLANAREKPSIALFCSEDKAKVFVPNAEEKRCAVISSKTGKLVDIDVEAVKTAVQIFSLPLAIA</sequence>
<reference evidence="1" key="2">
    <citation type="submission" date="2020-08" db="EMBL/GenBank/DDBJ databases">
        <title>Plant Genome Project.</title>
        <authorList>
            <person name="Zhang R.-G."/>
        </authorList>
    </citation>
    <scope>NUCLEOTIDE SEQUENCE</scope>
    <source>
        <strain evidence="1">Huo1</strain>
        <tissue evidence="1">Leaf</tissue>
    </source>
</reference>
<gene>
    <name evidence="1" type="ORF">SASPL_120468</name>
</gene>
<dbReference type="GO" id="GO:0010598">
    <property type="term" value="C:NAD(P)H dehydrogenase complex (plastoquinone)"/>
    <property type="evidence" value="ECO:0007669"/>
    <property type="project" value="InterPro"/>
</dbReference>
<dbReference type="EMBL" id="PNBA02000007">
    <property type="protein sequence ID" value="KAG6418267.1"/>
    <property type="molecule type" value="Genomic_DNA"/>
</dbReference>
<evidence type="ECO:0000313" key="1">
    <source>
        <dbReference type="EMBL" id="KAG6418267.1"/>
    </source>
</evidence>